<gene>
    <name evidence="1" type="ORF">QYF61_013222</name>
</gene>
<dbReference type="AlphaFoldDB" id="A0AAN7NG36"/>
<name>A0AAN7NG36_MYCAM</name>
<reference evidence="1 2" key="1">
    <citation type="journal article" date="2023" name="J. Hered.">
        <title>Chromosome-level genome of the wood stork (Mycteria americana) provides insight into avian chromosome evolution.</title>
        <authorList>
            <person name="Flamio R. Jr."/>
            <person name="Ramstad K.M."/>
        </authorList>
    </citation>
    <scope>NUCLEOTIDE SEQUENCE [LARGE SCALE GENOMIC DNA]</scope>
    <source>
        <strain evidence="1">JAX WOST 10</strain>
    </source>
</reference>
<comment type="caution">
    <text evidence="1">The sequence shown here is derived from an EMBL/GenBank/DDBJ whole genome shotgun (WGS) entry which is preliminary data.</text>
</comment>
<dbReference type="EMBL" id="JAUNZN010000002">
    <property type="protein sequence ID" value="KAK4827038.1"/>
    <property type="molecule type" value="Genomic_DNA"/>
</dbReference>
<accession>A0AAN7NG36</accession>
<keyword evidence="2" id="KW-1185">Reference proteome</keyword>
<proteinExistence type="predicted"/>
<protein>
    <submittedName>
        <fullName evidence="1">Uncharacterized protein</fullName>
    </submittedName>
</protein>
<sequence length="150" mass="16658">MREQVVNTREVFHPSDHFHGPPLDPLQQVHVFPVLRIPGLDAVLQPVLIPGVAPTHVQDLALGLVEPHEVHMGPLLEFAQVPLDGIPSLRCVNCTTQLGVVHKLAEGALDPTVYVIDEDIKQYWSQYRSLKDTTCHRSPSLQLTERPSSA</sequence>
<organism evidence="1 2">
    <name type="scientific">Mycteria americana</name>
    <name type="common">Wood stork</name>
    <dbReference type="NCBI Taxonomy" id="33587"/>
    <lineage>
        <taxon>Eukaryota</taxon>
        <taxon>Metazoa</taxon>
        <taxon>Chordata</taxon>
        <taxon>Craniata</taxon>
        <taxon>Vertebrata</taxon>
        <taxon>Euteleostomi</taxon>
        <taxon>Archelosauria</taxon>
        <taxon>Archosauria</taxon>
        <taxon>Dinosauria</taxon>
        <taxon>Saurischia</taxon>
        <taxon>Theropoda</taxon>
        <taxon>Coelurosauria</taxon>
        <taxon>Aves</taxon>
        <taxon>Neognathae</taxon>
        <taxon>Neoaves</taxon>
        <taxon>Aequornithes</taxon>
        <taxon>Ciconiiformes</taxon>
        <taxon>Ciconiidae</taxon>
        <taxon>Mycteria</taxon>
    </lineage>
</organism>
<dbReference type="Proteomes" id="UP001333110">
    <property type="component" value="Unassembled WGS sequence"/>
</dbReference>
<evidence type="ECO:0000313" key="1">
    <source>
        <dbReference type="EMBL" id="KAK4827038.1"/>
    </source>
</evidence>
<evidence type="ECO:0000313" key="2">
    <source>
        <dbReference type="Proteomes" id="UP001333110"/>
    </source>
</evidence>